<reference evidence="2 3" key="1">
    <citation type="submission" date="2018-05" db="EMBL/GenBank/DDBJ databases">
        <title>Abyssibacter profundi OUC007T gen. nov., sp. nov, a marine bacterium isolated from seawater of the Mariana Trench.</title>
        <authorList>
            <person name="Zhou S."/>
        </authorList>
    </citation>
    <scope>NUCLEOTIDE SEQUENCE [LARGE SCALE GENOMIC DNA]</scope>
    <source>
        <strain evidence="2 3">OUC007</strain>
    </source>
</reference>
<dbReference type="Proteomes" id="UP000251800">
    <property type="component" value="Unassembled WGS sequence"/>
</dbReference>
<evidence type="ECO:0000259" key="1">
    <source>
        <dbReference type="Pfam" id="PF00550"/>
    </source>
</evidence>
<organism evidence="2 3">
    <name type="scientific">Abyssibacter profundi</name>
    <dbReference type="NCBI Taxonomy" id="2182787"/>
    <lineage>
        <taxon>Bacteria</taxon>
        <taxon>Pseudomonadati</taxon>
        <taxon>Pseudomonadota</taxon>
        <taxon>Gammaproteobacteria</taxon>
        <taxon>Chromatiales</taxon>
        <taxon>Oceanococcaceae</taxon>
        <taxon>Abyssibacter</taxon>
    </lineage>
</organism>
<name>A0A363ULQ9_9GAMM</name>
<dbReference type="Pfam" id="PF00550">
    <property type="entry name" value="PP-binding"/>
    <property type="match status" value="1"/>
</dbReference>
<dbReference type="EMBL" id="QEQK01000005">
    <property type="protein sequence ID" value="PWN56368.1"/>
    <property type="molecule type" value="Genomic_DNA"/>
</dbReference>
<dbReference type="Gene3D" id="3.40.50.1820">
    <property type="entry name" value="alpha/beta hydrolase"/>
    <property type="match status" value="1"/>
</dbReference>
<sequence length="405" mass="43815">MKVLAIRQTIAEALEFANALEHVTAQDLAAFVAGSQALTIEQIRLDSLARMELLIALETEHGVAVTPAAFERFESLAALADAIATGAFAAAASVSPDDPAPWRQDRRQPRIARLYERLTRHPRTANQLNQLHIALENRITPAERDGLWAAMRSAGAEAATTWLEGLCEQAGIAGQAATAPDFSRQSLGWGLRLYQGGGDPADKVLILAFSTRGERLMMPMPSLLQQLDSQRFDLLLVPDRSRSSYERGLPPLAESTQTLIEYLARLPVLKAYGSVRSMGSSGGGYAALLAAATLGLEMGVSFAGRFPAGRHWLRLQRVWALRQARSRSGGAPLLAVFGGPKTRDRKFAQAFVRGVGARSLAIDYVEGEAGHLILAEVLERGHLETLIGQTICAEASAHWPEALRL</sequence>
<dbReference type="InterPro" id="IPR036736">
    <property type="entry name" value="ACP-like_sf"/>
</dbReference>
<dbReference type="Gene3D" id="1.10.1200.10">
    <property type="entry name" value="ACP-like"/>
    <property type="match status" value="1"/>
</dbReference>
<gene>
    <name evidence="2" type="ORF">DEH80_05880</name>
</gene>
<comment type="caution">
    <text evidence="2">The sequence shown here is derived from an EMBL/GenBank/DDBJ whole genome shotgun (WGS) entry which is preliminary data.</text>
</comment>
<dbReference type="InterPro" id="IPR009081">
    <property type="entry name" value="PP-bd_ACP"/>
</dbReference>
<proteinExistence type="predicted"/>
<keyword evidence="3" id="KW-1185">Reference proteome</keyword>
<dbReference type="SUPFAM" id="SSF47336">
    <property type="entry name" value="ACP-like"/>
    <property type="match status" value="1"/>
</dbReference>
<dbReference type="InterPro" id="IPR029058">
    <property type="entry name" value="AB_hydrolase_fold"/>
</dbReference>
<evidence type="ECO:0000313" key="2">
    <source>
        <dbReference type="EMBL" id="PWN56368.1"/>
    </source>
</evidence>
<feature type="domain" description="Carrier" evidence="1">
    <location>
        <begin position="43"/>
        <end position="83"/>
    </location>
</feature>
<accession>A0A363ULQ9</accession>
<protein>
    <recommendedName>
        <fullName evidence="1">Carrier domain-containing protein</fullName>
    </recommendedName>
</protein>
<dbReference type="SUPFAM" id="SSF53474">
    <property type="entry name" value="alpha/beta-Hydrolases"/>
    <property type="match status" value="1"/>
</dbReference>
<evidence type="ECO:0000313" key="3">
    <source>
        <dbReference type="Proteomes" id="UP000251800"/>
    </source>
</evidence>
<dbReference type="RefSeq" id="WP_109719562.1">
    <property type="nucleotide sequence ID" value="NZ_QEQK01000005.1"/>
</dbReference>
<dbReference type="AlphaFoldDB" id="A0A363ULQ9"/>